<keyword evidence="3" id="KW-1185">Reference proteome</keyword>
<dbReference type="RefSeq" id="WP_101831116.1">
    <property type="nucleotide sequence ID" value="NZ_FZMO01000088.1"/>
</dbReference>
<feature type="transmembrane region" description="Helical" evidence="1">
    <location>
        <begin position="284"/>
        <end position="309"/>
    </location>
</feature>
<feature type="transmembrane region" description="Helical" evidence="1">
    <location>
        <begin position="196"/>
        <end position="215"/>
    </location>
</feature>
<feature type="transmembrane region" description="Helical" evidence="1">
    <location>
        <begin position="235"/>
        <end position="255"/>
    </location>
</feature>
<keyword evidence="1" id="KW-0472">Membrane</keyword>
<feature type="transmembrane region" description="Helical" evidence="1">
    <location>
        <begin position="65"/>
        <end position="86"/>
    </location>
</feature>
<dbReference type="AlphaFoldDB" id="A0A2I2KNH4"/>
<evidence type="ECO:0000313" key="2">
    <source>
        <dbReference type="EMBL" id="SNQ47221.1"/>
    </source>
</evidence>
<dbReference type="Proteomes" id="UP000234331">
    <property type="component" value="Unassembled WGS sequence"/>
</dbReference>
<feature type="transmembrane region" description="Helical" evidence="1">
    <location>
        <begin position="22"/>
        <end position="45"/>
    </location>
</feature>
<evidence type="ECO:0000256" key="1">
    <source>
        <dbReference type="SAM" id="Phobius"/>
    </source>
</evidence>
<evidence type="ECO:0000313" key="3">
    <source>
        <dbReference type="Proteomes" id="UP000234331"/>
    </source>
</evidence>
<dbReference type="Pfam" id="PF17198">
    <property type="entry name" value="AveC_like"/>
    <property type="match status" value="1"/>
</dbReference>
<organism evidence="2 3">
    <name type="scientific">Frankia canadensis</name>
    <dbReference type="NCBI Taxonomy" id="1836972"/>
    <lineage>
        <taxon>Bacteria</taxon>
        <taxon>Bacillati</taxon>
        <taxon>Actinomycetota</taxon>
        <taxon>Actinomycetes</taxon>
        <taxon>Frankiales</taxon>
        <taxon>Frankiaceae</taxon>
        <taxon>Frankia</taxon>
    </lineage>
</organism>
<feature type="transmembrane region" description="Helical" evidence="1">
    <location>
        <begin position="98"/>
        <end position="118"/>
    </location>
</feature>
<evidence type="ECO:0008006" key="4">
    <source>
        <dbReference type="Google" id="ProtNLM"/>
    </source>
</evidence>
<keyword evidence="1" id="KW-1133">Transmembrane helix</keyword>
<accession>A0A2I2KNH4</accession>
<dbReference type="OrthoDB" id="9066067at2"/>
<gene>
    <name evidence="2" type="ORF">FRACA_1780004</name>
</gene>
<protein>
    <recommendedName>
        <fullName evidence="4">Postpolyketide modification protein</fullName>
    </recommendedName>
</protein>
<dbReference type="InterPro" id="IPR033459">
    <property type="entry name" value="AveC-like"/>
</dbReference>
<feature type="transmembrane region" description="Helical" evidence="1">
    <location>
        <begin position="158"/>
        <end position="175"/>
    </location>
</feature>
<sequence>MTVQLEQSTVTETRAPRRVPPVVWWALLGAVFVVVQLYTYGSWVLSDGFHPTHTGVDRVPTYSRVVMRVFEVVSTVSLAGALVWFVRGIRKSGRIDATRLMMIGWLSAYWLDPFLNFLRPMFTYNAALVNMGSWANYIPGFRTPHGDRIAEPLLVDPSSYFVSFTLTALSGVWAMRKIKERRPDVSRTVQTLVSVPAIWISMGVLDVGATTLMHFDGWLITNHSLSLLGGGYDQFPLYEFLVFPAAFVACALLLYHQDEKGHTVIEHGLVQLRTASWVHTALRILAFVAFCNLANLIYTTIMGLIALVGDPWPVDTPSWLSNNLTPFRG</sequence>
<keyword evidence="1" id="KW-0812">Transmembrane</keyword>
<name>A0A2I2KNH4_9ACTN</name>
<reference evidence="2 3" key="1">
    <citation type="submission" date="2017-06" db="EMBL/GenBank/DDBJ databases">
        <authorList>
            <person name="Kim H.J."/>
            <person name="Triplett B.A."/>
        </authorList>
    </citation>
    <scope>NUCLEOTIDE SEQUENCE [LARGE SCALE GENOMIC DNA]</scope>
    <source>
        <strain evidence="2">FRACA_ARgP5</strain>
    </source>
</reference>
<dbReference type="EMBL" id="FZMO01000088">
    <property type="protein sequence ID" value="SNQ47221.1"/>
    <property type="molecule type" value="Genomic_DNA"/>
</dbReference>
<proteinExistence type="predicted"/>